<dbReference type="EMBL" id="QFRJ01000002">
    <property type="protein sequence ID" value="PWH86375.1"/>
    <property type="molecule type" value="Genomic_DNA"/>
</dbReference>
<accession>A0A2U2XF06</accession>
<sequence>MDFTENSTEESQSFAKEIEEIRLLKGSLFKESYPLNFASKLITHPLPCLVLQRNADDVSLLETQTFVDFHLN</sequence>
<evidence type="ECO:0000313" key="2">
    <source>
        <dbReference type="Proteomes" id="UP000245370"/>
    </source>
</evidence>
<comment type="caution">
    <text evidence="1">The sequence shown here is derived from an EMBL/GenBank/DDBJ whole genome shotgun (WGS) entry which is preliminary data.</text>
</comment>
<reference evidence="1 2" key="1">
    <citation type="submission" date="2018-05" db="EMBL/GenBank/DDBJ databases">
        <title>Brumimicrobium oceani sp. nov., isolated from coastal sediment.</title>
        <authorList>
            <person name="Kou Y."/>
        </authorList>
    </citation>
    <scope>NUCLEOTIDE SEQUENCE [LARGE SCALE GENOMIC DNA]</scope>
    <source>
        <strain evidence="1 2">C305</strain>
    </source>
</reference>
<organism evidence="1 2">
    <name type="scientific">Brumimicrobium oceani</name>
    <dbReference type="NCBI Taxonomy" id="2100725"/>
    <lineage>
        <taxon>Bacteria</taxon>
        <taxon>Pseudomonadati</taxon>
        <taxon>Bacteroidota</taxon>
        <taxon>Flavobacteriia</taxon>
        <taxon>Flavobacteriales</taxon>
        <taxon>Crocinitomicaceae</taxon>
        <taxon>Brumimicrobium</taxon>
    </lineage>
</organism>
<proteinExistence type="predicted"/>
<dbReference type="Proteomes" id="UP000245370">
    <property type="component" value="Unassembled WGS sequence"/>
</dbReference>
<dbReference type="AlphaFoldDB" id="A0A2U2XF06"/>
<protein>
    <submittedName>
        <fullName evidence="1">Uncharacterized protein</fullName>
    </submittedName>
</protein>
<evidence type="ECO:0000313" key="1">
    <source>
        <dbReference type="EMBL" id="PWH86375.1"/>
    </source>
</evidence>
<reference evidence="1 2" key="2">
    <citation type="submission" date="2018-05" db="EMBL/GenBank/DDBJ databases">
        <authorList>
            <person name="Lanie J.A."/>
            <person name="Ng W.-L."/>
            <person name="Kazmierczak K.M."/>
            <person name="Andrzejewski T.M."/>
            <person name="Davidsen T.M."/>
            <person name="Wayne K.J."/>
            <person name="Tettelin H."/>
            <person name="Glass J.I."/>
            <person name="Rusch D."/>
            <person name="Podicherti R."/>
            <person name="Tsui H.-C.T."/>
            <person name="Winkler M.E."/>
        </authorList>
    </citation>
    <scope>NUCLEOTIDE SEQUENCE [LARGE SCALE GENOMIC DNA]</scope>
    <source>
        <strain evidence="1 2">C305</strain>
    </source>
</reference>
<keyword evidence="2" id="KW-1185">Reference proteome</keyword>
<gene>
    <name evidence="1" type="ORF">DIT68_03800</name>
</gene>
<name>A0A2U2XF06_9FLAO</name>